<feature type="transmembrane region" description="Helical" evidence="2">
    <location>
        <begin position="114"/>
        <end position="136"/>
    </location>
</feature>
<evidence type="ECO:0000256" key="1">
    <source>
        <dbReference type="ARBA" id="ARBA00007430"/>
    </source>
</evidence>
<dbReference type="InterPro" id="IPR036291">
    <property type="entry name" value="NAD(P)-bd_dom_sf"/>
</dbReference>
<feature type="transmembrane region" description="Helical" evidence="2">
    <location>
        <begin position="47"/>
        <end position="66"/>
    </location>
</feature>
<evidence type="ECO:0000313" key="4">
    <source>
        <dbReference type="EMBL" id="RXF69423.1"/>
    </source>
</evidence>
<dbReference type="PANTHER" id="PTHR43318:SF1">
    <property type="entry name" value="POLYSACCHARIDE BIOSYNTHESIS PROTEIN EPSC-RELATED"/>
    <property type="match status" value="1"/>
</dbReference>
<gene>
    <name evidence="4" type="ORF">EKH83_12135</name>
</gene>
<evidence type="ECO:0000313" key="5">
    <source>
        <dbReference type="Proteomes" id="UP000290848"/>
    </source>
</evidence>
<keyword evidence="2" id="KW-0812">Transmembrane</keyword>
<accession>A0A4Q0M903</accession>
<keyword evidence="2" id="KW-0472">Membrane</keyword>
<dbReference type="AlphaFoldDB" id="A0A4Q0M903"/>
<sequence length="660" mass="75415">MKKFLTKERTVPRWIVLLIDLAITSWCFGFSYFIVKQFQFPNILRGHFIVYTGAYCTVSVLVFFFMRIHTGLIRYSNTQDMFRIFSAILISSLIYLVVLNVMITPVFNIQSLNIPAVLMINFFIAFSFLTMFRITVKGVYCYMKKVAAVHRKKVLIYGSDNNAILVKQALEACNNDSFIIAGFIGHDKNKVNSYIEQKRVYHIANLAALKQKLRVDKLVLMNTQLGVKDKKAVLERCLRLGLQVLTVPPADQWMSGKLKTNQIQDLKIEDLLQREPIVIDTCRISKELVGKRVLITGAAGSIGSEIARQVLNYDPEMVILCDQAESPLHEIQLEVEENFTKEQIRVFIADINNFNRMYYMFNHYRPEIIFHAAAYKHVPMMEMNPMEAVMTNVMGTKNIADLAVLFDAKKFVMVSTDKAVNPTNVMGATKRIAEVYIQSLNNYEEKVLELVNPEQKFYKKKTLNDNKTRFVTTRFGNVLGSSGSVIPRFRNQIQQGKAVTVTHPDITRYFMTIPEAVELVLEAGSVGEGGEIFVFDMGEPVKIIDLARNMIKLAGMEPDIDIPILVTGLRPGEKLYEELLNEDEKTCPTHHKKIKIAKVASYPYTKITEDIAILGRITQNNNELDVVKKMKEIVPEFISKNSRFEDLDQSYESVKEEVTH</sequence>
<dbReference type="CDD" id="cd05237">
    <property type="entry name" value="UDP_invert_4-6DH_SDR_e"/>
    <property type="match status" value="1"/>
</dbReference>
<dbReference type="Proteomes" id="UP000290848">
    <property type="component" value="Unassembled WGS sequence"/>
</dbReference>
<feature type="domain" description="Polysaccharide biosynthesis protein CapD-like" evidence="3">
    <location>
        <begin position="293"/>
        <end position="598"/>
    </location>
</feature>
<dbReference type="EMBL" id="RXOC01000007">
    <property type="protein sequence ID" value="RXF69423.1"/>
    <property type="molecule type" value="Genomic_DNA"/>
</dbReference>
<comment type="similarity">
    <text evidence="1">Belongs to the polysaccharide synthase family.</text>
</comment>
<feature type="transmembrane region" description="Helical" evidence="2">
    <location>
        <begin position="12"/>
        <end position="35"/>
    </location>
</feature>
<dbReference type="RefSeq" id="WP_128769695.1">
    <property type="nucleotide sequence ID" value="NZ_RXOC01000007.1"/>
</dbReference>
<dbReference type="InterPro" id="IPR003869">
    <property type="entry name" value="Polysac_CapD-like"/>
</dbReference>
<feature type="transmembrane region" description="Helical" evidence="2">
    <location>
        <begin position="87"/>
        <end position="108"/>
    </location>
</feature>
<dbReference type="Pfam" id="PF02719">
    <property type="entry name" value="Polysacc_synt_2"/>
    <property type="match status" value="1"/>
</dbReference>
<dbReference type="PANTHER" id="PTHR43318">
    <property type="entry name" value="UDP-N-ACETYLGLUCOSAMINE 4,6-DEHYDRATASE"/>
    <property type="match status" value="1"/>
</dbReference>
<name>A0A4Q0M903_9SPHI</name>
<dbReference type="InterPro" id="IPR051203">
    <property type="entry name" value="Polysaccharide_Synthase-Rel"/>
</dbReference>
<protein>
    <submittedName>
        <fullName evidence="4">Polysaccharide biosynthesis protein</fullName>
    </submittedName>
</protein>
<dbReference type="Gene3D" id="3.40.50.720">
    <property type="entry name" value="NAD(P)-binding Rossmann-like Domain"/>
    <property type="match status" value="2"/>
</dbReference>
<proteinExistence type="inferred from homology"/>
<dbReference type="SUPFAM" id="SSF51735">
    <property type="entry name" value="NAD(P)-binding Rossmann-fold domains"/>
    <property type="match status" value="2"/>
</dbReference>
<comment type="caution">
    <text evidence="4">The sequence shown here is derived from an EMBL/GenBank/DDBJ whole genome shotgun (WGS) entry which is preliminary data.</text>
</comment>
<evidence type="ECO:0000259" key="3">
    <source>
        <dbReference type="Pfam" id="PF02719"/>
    </source>
</evidence>
<reference evidence="4 5" key="1">
    <citation type="submission" date="2018-12" db="EMBL/GenBank/DDBJ databases">
        <title>The Draft Genome Sequence of the Soil Bacterium Pedobacter tournemirensis R1.</title>
        <authorList>
            <person name="He J."/>
        </authorList>
    </citation>
    <scope>NUCLEOTIDE SEQUENCE [LARGE SCALE GENOMIC DNA]</scope>
    <source>
        <strain evidence="4 5">R1</strain>
    </source>
</reference>
<keyword evidence="2" id="KW-1133">Transmembrane helix</keyword>
<evidence type="ECO:0000256" key="2">
    <source>
        <dbReference type="SAM" id="Phobius"/>
    </source>
</evidence>
<organism evidence="4 5">
    <name type="scientific">Arcticibacter tournemirensis</name>
    <dbReference type="NCBI Taxonomy" id="699437"/>
    <lineage>
        <taxon>Bacteria</taxon>
        <taxon>Pseudomonadati</taxon>
        <taxon>Bacteroidota</taxon>
        <taxon>Sphingobacteriia</taxon>
        <taxon>Sphingobacteriales</taxon>
        <taxon>Sphingobacteriaceae</taxon>
        <taxon>Arcticibacter</taxon>
    </lineage>
</organism>